<dbReference type="AlphaFoldDB" id="A0AAW1W9M1"/>
<keyword evidence="3" id="KW-0804">Transcription</keyword>
<comment type="subcellular location">
    <subcellularLocation>
        <location evidence="1">Nucleus</location>
    </subcellularLocation>
</comment>
<comment type="similarity">
    <text evidence="5">Belongs to the GRAS family.</text>
</comment>
<evidence type="ECO:0000256" key="3">
    <source>
        <dbReference type="ARBA" id="ARBA00023163"/>
    </source>
</evidence>
<protein>
    <submittedName>
        <fullName evidence="6">Uncharacterized protein</fullName>
    </submittedName>
</protein>
<dbReference type="PANTHER" id="PTHR31636">
    <property type="entry name" value="OSJNBA0084A10.13 PROTEIN-RELATED"/>
    <property type="match status" value="1"/>
</dbReference>
<reference evidence="6 7" key="1">
    <citation type="journal article" date="2023" name="G3 (Bethesda)">
        <title>A chromosome-length genome assembly and annotation of blackberry (Rubus argutus, cv. 'Hillquist').</title>
        <authorList>
            <person name="Bruna T."/>
            <person name="Aryal R."/>
            <person name="Dudchenko O."/>
            <person name="Sargent D.J."/>
            <person name="Mead D."/>
            <person name="Buti M."/>
            <person name="Cavallini A."/>
            <person name="Hytonen T."/>
            <person name="Andres J."/>
            <person name="Pham M."/>
            <person name="Weisz D."/>
            <person name="Mascagni F."/>
            <person name="Usai G."/>
            <person name="Natali L."/>
            <person name="Bassil N."/>
            <person name="Fernandez G.E."/>
            <person name="Lomsadze A."/>
            <person name="Armour M."/>
            <person name="Olukolu B."/>
            <person name="Poorten T."/>
            <person name="Britton C."/>
            <person name="Davik J."/>
            <person name="Ashrafi H."/>
            <person name="Aiden E.L."/>
            <person name="Borodovsky M."/>
            <person name="Worthington M."/>
        </authorList>
    </citation>
    <scope>NUCLEOTIDE SEQUENCE [LARGE SCALE GENOMIC DNA]</scope>
    <source>
        <strain evidence="6">PI 553951</strain>
    </source>
</reference>
<name>A0AAW1W9M1_RUBAR</name>
<dbReference type="GO" id="GO:0005634">
    <property type="term" value="C:nucleus"/>
    <property type="evidence" value="ECO:0007669"/>
    <property type="project" value="UniProtKB-SubCell"/>
</dbReference>
<sequence length="94" mass="11194">MLIEKEIIGREALNVIACEGWERVERPESYKQWQVRNMRAGFVQLPFDRELVKKAAWKVKSSYHKDFVIDEDGRWLLQGWKGRTIFAISVWKPT</sequence>
<dbReference type="PROSITE" id="PS50985">
    <property type="entry name" value="GRAS"/>
    <property type="match status" value="1"/>
</dbReference>
<keyword evidence="7" id="KW-1185">Reference proteome</keyword>
<comment type="caution">
    <text evidence="5">Lacks conserved residue(s) required for the propagation of feature annotation.</text>
</comment>
<proteinExistence type="inferred from homology"/>
<evidence type="ECO:0000256" key="2">
    <source>
        <dbReference type="ARBA" id="ARBA00023015"/>
    </source>
</evidence>
<dbReference type="InterPro" id="IPR005202">
    <property type="entry name" value="TF_GRAS"/>
</dbReference>
<dbReference type="Proteomes" id="UP001457282">
    <property type="component" value="Unassembled WGS sequence"/>
</dbReference>
<comment type="caution">
    <text evidence="6">The sequence shown here is derived from an EMBL/GenBank/DDBJ whole genome shotgun (WGS) entry which is preliminary data.</text>
</comment>
<evidence type="ECO:0000256" key="4">
    <source>
        <dbReference type="ARBA" id="ARBA00023242"/>
    </source>
</evidence>
<evidence type="ECO:0000313" key="7">
    <source>
        <dbReference type="Proteomes" id="UP001457282"/>
    </source>
</evidence>
<evidence type="ECO:0000256" key="5">
    <source>
        <dbReference type="PROSITE-ProRule" id="PRU01191"/>
    </source>
</evidence>
<evidence type="ECO:0000313" key="6">
    <source>
        <dbReference type="EMBL" id="KAK9920650.1"/>
    </source>
</evidence>
<accession>A0AAW1W9M1</accession>
<keyword evidence="2" id="KW-0805">Transcription regulation</keyword>
<dbReference type="Pfam" id="PF03514">
    <property type="entry name" value="GRAS"/>
    <property type="match status" value="1"/>
</dbReference>
<organism evidence="6 7">
    <name type="scientific">Rubus argutus</name>
    <name type="common">Southern blackberry</name>
    <dbReference type="NCBI Taxonomy" id="59490"/>
    <lineage>
        <taxon>Eukaryota</taxon>
        <taxon>Viridiplantae</taxon>
        <taxon>Streptophyta</taxon>
        <taxon>Embryophyta</taxon>
        <taxon>Tracheophyta</taxon>
        <taxon>Spermatophyta</taxon>
        <taxon>Magnoliopsida</taxon>
        <taxon>eudicotyledons</taxon>
        <taxon>Gunneridae</taxon>
        <taxon>Pentapetalae</taxon>
        <taxon>rosids</taxon>
        <taxon>fabids</taxon>
        <taxon>Rosales</taxon>
        <taxon>Rosaceae</taxon>
        <taxon>Rosoideae</taxon>
        <taxon>Rosoideae incertae sedis</taxon>
        <taxon>Rubus</taxon>
    </lineage>
</organism>
<evidence type="ECO:0000256" key="1">
    <source>
        <dbReference type="ARBA" id="ARBA00004123"/>
    </source>
</evidence>
<keyword evidence="4" id="KW-0539">Nucleus</keyword>
<gene>
    <name evidence="6" type="ORF">M0R45_029199</name>
</gene>
<feature type="region of interest" description="SAW" evidence="5">
    <location>
        <begin position="17"/>
        <end position="92"/>
    </location>
</feature>
<dbReference type="EMBL" id="JBEDUW010000006">
    <property type="protein sequence ID" value="KAK9920650.1"/>
    <property type="molecule type" value="Genomic_DNA"/>
</dbReference>